<dbReference type="PROSITE" id="PS00105">
    <property type="entry name" value="AA_TRANSFER_CLASS_1"/>
    <property type="match status" value="1"/>
</dbReference>
<dbReference type="GO" id="GO:0008483">
    <property type="term" value="F:transaminase activity"/>
    <property type="evidence" value="ECO:0007669"/>
    <property type="project" value="UniProtKB-KW"/>
</dbReference>
<dbReference type="Pfam" id="PF00155">
    <property type="entry name" value="Aminotran_1_2"/>
    <property type="match status" value="1"/>
</dbReference>
<keyword evidence="5" id="KW-0663">Pyridoxal phosphate</keyword>
<reference evidence="8" key="1">
    <citation type="submission" date="2020-02" db="EMBL/GenBank/DDBJ databases">
        <authorList>
            <person name="Meier V. D."/>
        </authorList>
    </citation>
    <scope>NUCLEOTIDE SEQUENCE</scope>
    <source>
        <strain evidence="8">AVDCRST_MAG59</strain>
    </source>
</reference>
<dbReference type="GO" id="GO:0006520">
    <property type="term" value="P:amino acid metabolic process"/>
    <property type="evidence" value="ECO:0007669"/>
    <property type="project" value="InterPro"/>
</dbReference>
<dbReference type="InterPro" id="IPR015424">
    <property type="entry name" value="PyrdxlP-dep_Trfase"/>
</dbReference>
<evidence type="ECO:0000256" key="2">
    <source>
        <dbReference type="ARBA" id="ARBA00007441"/>
    </source>
</evidence>
<comment type="cofactor">
    <cofactor evidence="1 6">
        <name>pyridoxal 5'-phosphate</name>
        <dbReference type="ChEBI" id="CHEBI:597326"/>
    </cofactor>
</comment>
<evidence type="ECO:0000256" key="5">
    <source>
        <dbReference type="ARBA" id="ARBA00022898"/>
    </source>
</evidence>
<dbReference type="GO" id="GO:0030170">
    <property type="term" value="F:pyridoxal phosphate binding"/>
    <property type="evidence" value="ECO:0007669"/>
    <property type="project" value="InterPro"/>
</dbReference>
<name>A0A6J4U9U6_9BACT</name>
<dbReference type="InterPro" id="IPR015421">
    <property type="entry name" value="PyrdxlP-dep_Trfase_major"/>
</dbReference>
<evidence type="ECO:0000256" key="1">
    <source>
        <dbReference type="ARBA" id="ARBA00001933"/>
    </source>
</evidence>
<dbReference type="AlphaFoldDB" id="A0A6J4U9U6"/>
<organism evidence="8">
    <name type="scientific">uncultured Thermomicrobiales bacterium</name>
    <dbReference type="NCBI Taxonomy" id="1645740"/>
    <lineage>
        <taxon>Bacteria</taxon>
        <taxon>Pseudomonadati</taxon>
        <taxon>Thermomicrobiota</taxon>
        <taxon>Thermomicrobia</taxon>
        <taxon>Thermomicrobiales</taxon>
        <taxon>environmental samples</taxon>
    </lineage>
</organism>
<dbReference type="EMBL" id="CADCWF010000061">
    <property type="protein sequence ID" value="CAA9543565.1"/>
    <property type="molecule type" value="Genomic_DNA"/>
</dbReference>
<dbReference type="InterPro" id="IPR050596">
    <property type="entry name" value="AspAT/PAT-like"/>
</dbReference>
<sequence length="400" mass="42087">MTTQTRRQPTDFIAARVRDQAPSPTLAVSDKARQLKAQGVDVVDLGGGDPDFITPAHIRQAAIDAMNAGDTHYVASPGIPALRKAIAAKLLADNGIEVDPMGGVVVTPGGKQALFEAALALIEPGADVLIPEPAWVSYVPMVELAGGRAVPVGLDPDDNFRLTSEGLEAAVTPASRVIIICSPNNPTGRVLVQDELQAVADLARERDLLVFSDEMYEKILYDGHTHTSIATLPGMAERTLIFNGMSKAYAMTGWRLGYVAGPKPYVSEIEKVQSHSATCATSFVQAAGVVALTGPQGFIGNMVGAWDRRRRALSTGLSHVKGITCRPAEGAFYAFADLRDTGMSSADAADFLLREAHVAVTPGAAFGASGEGHVRLSFATSDEALEKAVQRIGDALGRSG</sequence>
<gene>
    <name evidence="8" type="ORF">AVDCRST_MAG59-1058</name>
</gene>
<dbReference type="PANTHER" id="PTHR46383">
    <property type="entry name" value="ASPARTATE AMINOTRANSFERASE"/>
    <property type="match status" value="1"/>
</dbReference>
<evidence type="ECO:0000313" key="8">
    <source>
        <dbReference type="EMBL" id="CAA9543565.1"/>
    </source>
</evidence>
<keyword evidence="4 6" id="KW-0808">Transferase</keyword>
<dbReference type="SUPFAM" id="SSF53383">
    <property type="entry name" value="PLP-dependent transferases"/>
    <property type="match status" value="1"/>
</dbReference>
<evidence type="ECO:0000259" key="7">
    <source>
        <dbReference type="Pfam" id="PF00155"/>
    </source>
</evidence>
<accession>A0A6J4U9U6</accession>
<evidence type="ECO:0000256" key="3">
    <source>
        <dbReference type="ARBA" id="ARBA00022576"/>
    </source>
</evidence>
<dbReference type="CDD" id="cd00609">
    <property type="entry name" value="AAT_like"/>
    <property type="match status" value="1"/>
</dbReference>
<evidence type="ECO:0000256" key="4">
    <source>
        <dbReference type="ARBA" id="ARBA00022679"/>
    </source>
</evidence>
<dbReference type="EC" id="2.6.1.-" evidence="6"/>
<dbReference type="InterPro" id="IPR015422">
    <property type="entry name" value="PyrdxlP-dep_Trfase_small"/>
</dbReference>
<proteinExistence type="inferred from homology"/>
<dbReference type="FunFam" id="3.40.640.10:FF:000033">
    <property type="entry name" value="Aspartate aminotransferase"/>
    <property type="match status" value="1"/>
</dbReference>
<comment type="similarity">
    <text evidence="2 6">Belongs to the class-I pyridoxal-phosphate-dependent aminotransferase family.</text>
</comment>
<dbReference type="Gene3D" id="3.90.1150.10">
    <property type="entry name" value="Aspartate Aminotransferase, domain 1"/>
    <property type="match status" value="1"/>
</dbReference>
<dbReference type="Gene3D" id="3.40.640.10">
    <property type="entry name" value="Type I PLP-dependent aspartate aminotransferase-like (Major domain)"/>
    <property type="match status" value="1"/>
</dbReference>
<evidence type="ECO:0000256" key="6">
    <source>
        <dbReference type="RuleBase" id="RU000481"/>
    </source>
</evidence>
<protein>
    <recommendedName>
        <fullName evidence="6">Aminotransferase</fullName>
        <ecNumber evidence="6">2.6.1.-</ecNumber>
    </recommendedName>
</protein>
<keyword evidence="3 6" id="KW-0032">Aminotransferase</keyword>
<dbReference type="InterPro" id="IPR004839">
    <property type="entry name" value="Aminotransferase_I/II_large"/>
</dbReference>
<dbReference type="PANTHER" id="PTHR46383:SF1">
    <property type="entry name" value="ASPARTATE AMINOTRANSFERASE"/>
    <property type="match status" value="1"/>
</dbReference>
<dbReference type="InterPro" id="IPR004838">
    <property type="entry name" value="NHTrfase_class1_PyrdxlP-BS"/>
</dbReference>
<feature type="domain" description="Aminotransferase class I/classII large" evidence="7">
    <location>
        <begin position="41"/>
        <end position="392"/>
    </location>
</feature>